<dbReference type="PANTHER" id="PTHR10091">
    <property type="entry name" value="ALDOSE-1-EPIMERASE"/>
    <property type="match status" value="1"/>
</dbReference>
<dbReference type="FunCoup" id="Q00VN4">
    <property type="interactions" value="944"/>
</dbReference>
<organism evidence="6 8">
    <name type="scientific">Ostreococcus tauri</name>
    <name type="common">Marine green alga</name>
    <dbReference type="NCBI Taxonomy" id="70448"/>
    <lineage>
        <taxon>Eukaryota</taxon>
        <taxon>Viridiplantae</taxon>
        <taxon>Chlorophyta</taxon>
        <taxon>Mamiellophyceae</taxon>
        <taxon>Mamiellales</taxon>
        <taxon>Bathycoccaceae</taxon>
        <taxon>Ostreococcus</taxon>
    </lineage>
</organism>
<proteinExistence type="inferred from homology"/>
<comment type="similarity">
    <text evidence="1">Belongs to the aldose epimerase family.</text>
</comment>
<dbReference type="CDD" id="cd09019">
    <property type="entry name" value="galactose_mutarotase_like"/>
    <property type="match status" value="1"/>
</dbReference>
<keyword evidence="3" id="KW-0119">Carbohydrate metabolism</keyword>
<evidence type="ECO:0000256" key="4">
    <source>
        <dbReference type="SAM" id="MobiDB-lite"/>
    </source>
</evidence>
<dbReference type="GO" id="GO:0030246">
    <property type="term" value="F:carbohydrate binding"/>
    <property type="evidence" value="ECO:0007669"/>
    <property type="project" value="InterPro"/>
</dbReference>
<evidence type="ECO:0000256" key="1">
    <source>
        <dbReference type="ARBA" id="ARBA00006206"/>
    </source>
</evidence>
<evidence type="ECO:0000256" key="2">
    <source>
        <dbReference type="ARBA" id="ARBA00023235"/>
    </source>
</evidence>
<reference evidence="6" key="2">
    <citation type="journal article" date="2014" name="BMC Genomics">
        <title>An improved genome of the model marine alga Ostreococcus tauri unfolds by assessing Illumina de novo assemblies.</title>
        <authorList>
            <person name="Blanc-Mathieu R."/>
            <person name="Verhelst B."/>
            <person name="Derelle E."/>
            <person name="Rombauts S."/>
            <person name="Bouget F.Y."/>
            <person name="Carre I."/>
            <person name="Chateau A."/>
            <person name="Eyre-Walker A."/>
            <person name="Grimsley N."/>
            <person name="Moreau H."/>
            <person name="Piegu B."/>
            <person name="Rivals E."/>
            <person name="Schackwitz W."/>
            <person name="Van de Peer Y."/>
            <person name="Piganeau G."/>
        </authorList>
    </citation>
    <scope>NUCLEOTIDE SEQUENCE</scope>
    <source>
        <strain evidence="6">RCC4221</strain>
    </source>
</reference>
<dbReference type="OMA" id="ESWKCCA"/>
<feature type="signal peptide" evidence="5">
    <location>
        <begin position="1"/>
        <end position="24"/>
    </location>
</feature>
<dbReference type="OrthoDB" id="274691at2759"/>
<dbReference type="EMBL" id="KZ155785">
    <property type="protein sequence ID" value="OUS46091.1"/>
    <property type="molecule type" value="Genomic_DNA"/>
</dbReference>
<evidence type="ECO:0000313" key="7">
    <source>
        <dbReference type="EMBL" id="OUS46091.1"/>
    </source>
</evidence>
<reference evidence="6 8" key="1">
    <citation type="journal article" date="2006" name="Proc. Natl. Acad. Sci. U.S.A.">
        <title>Genome analysis of the smallest free-living eukaryote Ostreococcus tauri unveils many unique features.</title>
        <authorList>
            <person name="Derelle E."/>
            <person name="Ferraz C."/>
            <person name="Rombauts S."/>
            <person name="Rouze P."/>
            <person name="Worden A.Z."/>
            <person name="Robbens S."/>
            <person name="Partensky F."/>
            <person name="Degroeve S."/>
            <person name="Echeynie S."/>
            <person name="Cooke R."/>
            <person name="Saeys Y."/>
            <person name="Wuyts J."/>
            <person name="Jabbari K."/>
            <person name="Bowler C."/>
            <person name="Panaud O."/>
            <person name="Piegu B."/>
            <person name="Ball S.G."/>
            <person name="Ral J.-P."/>
            <person name="Bouget F.-Y."/>
            <person name="Piganeau G."/>
            <person name="De Baets B."/>
            <person name="Picard A."/>
            <person name="Delseny M."/>
            <person name="Demaille J."/>
            <person name="Van de Peer Y."/>
            <person name="Moreau H."/>
        </authorList>
    </citation>
    <scope>NUCLEOTIDE SEQUENCE [LARGE SCALE GENOMIC DNA]</scope>
    <source>
        <strain evidence="6 8">OTTH0595</strain>
    </source>
</reference>
<feature type="region of interest" description="Disordered" evidence="4">
    <location>
        <begin position="29"/>
        <end position="80"/>
    </location>
</feature>
<dbReference type="GO" id="GO:0016787">
    <property type="term" value="F:hydrolase activity"/>
    <property type="evidence" value="ECO:0007669"/>
    <property type="project" value="UniProtKB-KW"/>
</dbReference>
<dbReference type="STRING" id="70448.Q00VN4"/>
<dbReference type="InterPro" id="IPR008183">
    <property type="entry name" value="Aldose_1/G6P_1-epimerase"/>
</dbReference>
<dbReference type="InterPro" id="IPR011013">
    <property type="entry name" value="Gal_mutarotase_sf_dom"/>
</dbReference>
<reference evidence="7" key="3">
    <citation type="submission" date="2017-04" db="EMBL/GenBank/DDBJ databases">
        <title>Population genomics of picophytoplankton unveils novel chromosome hypervariability.</title>
        <authorList>
            <consortium name="DOE Joint Genome Institute"/>
            <person name="Blanc-Mathieu R."/>
            <person name="Krasovec M."/>
            <person name="Hebrard M."/>
            <person name="Yau S."/>
            <person name="Desgranges E."/>
            <person name="Martin J."/>
            <person name="Schackwitz W."/>
            <person name="Kuo A."/>
            <person name="Salin G."/>
            <person name="Donnadieu C."/>
            <person name="Desdevises Y."/>
            <person name="Sanchez-Ferandin S."/>
            <person name="Moreau H."/>
            <person name="Rivals E."/>
            <person name="Grigoriev I.V."/>
            <person name="Grimsley N."/>
            <person name="Eyre-Walker A."/>
            <person name="Piganeau G."/>
        </authorList>
    </citation>
    <scope>NUCLEOTIDE SEQUENCE [LARGE SCALE GENOMIC DNA]</scope>
    <source>
        <strain evidence="7">RCC 1115</strain>
    </source>
</reference>
<dbReference type="KEGG" id="ota:OT_ostta14g02860"/>
<dbReference type="GO" id="GO:0004034">
    <property type="term" value="F:aldose 1-epimerase activity"/>
    <property type="evidence" value="ECO:0007669"/>
    <property type="project" value="TreeGrafter"/>
</dbReference>
<keyword evidence="5" id="KW-0732">Signal</keyword>
<evidence type="ECO:0000256" key="3">
    <source>
        <dbReference type="ARBA" id="ARBA00023277"/>
    </source>
</evidence>
<dbReference type="InParanoid" id="Q00VN4"/>
<dbReference type="InterPro" id="IPR014718">
    <property type="entry name" value="GH-type_carb-bd"/>
</dbReference>
<accession>Q00VN4</accession>
<protein>
    <submittedName>
        <fullName evidence="7">Galactose mutarotase</fullName>
    </submittedName>
    <submittedName>
        <fullName evidence="6">Glycoside hydrolase-type carbohydrate-binding,subgroup</fullName>
    </submittedName>
</protein>
<keyword evidence="6" id="KW-0378">Hydrolase</keyword>
<dbReference type="InterPro" id="IPR047215">
    <property type="entry name" value="Galactose_mutarotase-like"/>
</dbReference>
<dbReference type="PANTHER" id="PTHR10091:SF0">
    <property type="entry name" value="GALACTOSE MUTAROTASE"/>
    <property type="match status" value="1"/>
</dbReference>
<evidence type="ECO:0000256" key="5">
    <source>
        <dbReference type="SAM" id="SignalP"/>
    </source>
</evidence>
<dbReference type="Gene3D" id="2.70.98.10">
    <property type="match status" value="1"/>
</dbReference>
<accession>A0A454XI08</accession>
<dbReference type="AlphaFoldDB" id="Q00VN4"/>
<dbReference type="RefSeq" id="XP_003083119.1">
    <property type="nucleotide sequence ID" value="XM_003083071.1"/>
</dbReference>
<feature type="chain" id="PRO_5030174939" evidence="5">
    <location>
        <begin position="25"/>
        <end position="458"/>
    </location>
</feature>
<name>Q00VN4_OSTTA</name>
<keyword evidence="8" id="KW-1185">Reference proteome</keyword>
<feature type="compositionally biased region" description="Polar residues" evidence="4">
    <location>
        <begin position="37"/>
        <end position="63"/>
    </location>
</feature>
<dbReference type="Proteomes" id="UP000195557">
    <property type="component" value="Unassembled WGS sequence"/>
</dbReference>
<evidence type="ECO:0000313" key="8">
    <source>
        <dbReference type="Proteomes" id="UP000009170"/>
    </source>
</evidence>
<evidence type="ECO:0000313" key="6">
    <source>
        <dbReference type="EMBL" id="CAL57074.1"/>
    </source>
</evidence>
<sequence length="458" mass="49521">MSSDRKPVAAIVGVFALALFAVRALRGDKNASKPSDEQNASNSKSTVRVGTSVNDGANASSERALNAPKSHASPLKPRATTRDEIAGGLAPIELCARGARATVSPFGATVVKLEFARDGEDGARDDVVLGYDDVESYDETTGRPYFGAVCGRVANRIANGTFTLGSKTYACAKNNGDNTLHGGLSGWDRKRWTVEDQSRSSVTLSYESENGEEGFPGKVKAFVVYSLVGFGERVQLQCDEKEKKVALKVINCAEFTTKMTATTDQKTPISTVQHTYFNLNGHDHGGDVGDHVIEMPNCHTYVPVNDETLIPVGKGLEKVDGTKFDLRQPTPMFEKSREGYDNSFVVAGADATRPASELPREAPRLAARVSSTTSGRVLEVFTDAPGVHLYTGNFLSPDMIGNTKEHARYERQSGFCLETGWFPDAVNQNAKVGKTYPSVVVSRGDTYSHTLTYRVKRA</sequence>
<keyword evidence="2" id="KW-0413">Isomerase</keyword>
<dbReference type="SUPFAM" id="SSF74650">
    <property type="entry name" value="Galactose mutarotase-like"/>
    <property type="match status" value="1"/>
</dbReference>
<dbReference type="GO" id="GO:0033499">
    <property type="term" value="P:galactose catabolic process via UDP-galactose, Leloir pathway"/>
    <property type="evidence" value="ECO:0007669"/>
    <property type="project" value="TreeGrafter"/>
</dbReference>
<dbReference type="GO" id="GO:0006006">
    <property type="term" value="P:glucose metabolic process"/>
    <property type="evidence" value="ECO:0007669"/>
    <property type="project" value="TreeGrafter"/>
</dbReference>
<dbReference type="EMBL" id="CAID01000014">
    <property type="protein sequence ID" value="CAL57074.1"/>
    <property type="molecule type" value="Genomic_DNA"/>
</dbReference>
<dbReference type="Proteomes" id="UP000009170">
    <property type="component" value="Unassembled WGS sequence"/>
</dbReference>
<dbReference type="GeneID" id="9837804"/>
<dbReference type="Pfam" id="PF01263">
    <property type="entry name" value="Aldose_epim"/>
    <property type="match status" value="2"/>
</dbReference>
<gene>
    <name evidence="7" type="ORF">BE221DRAFT_75513</name>
    <name evidence="6" type="ORF">OT_ostta14g02860</name>
</gene>
<accession>A0A1Y5I9F9</accession>